<keyword evidence="6 9" id="KW-0648">Protein biosynthesis</keyword>
<evidence type="ECO:0000256" key="2">
    <source>
        <dbReference type="ARBA" id="ARBA00013161"/>
    </source>
</evidence>
<dbReference type="EC" id="6.1.1.2" evidence="2 8"/>
<evidence type="ECO:0000256" key="7">
    <source>
        <dbReference type="ARBA" id="ARBA00023146"/>
    </source>
</evidence>
<dbReference type="PRINTS" id="PR01039">
    <property type="entry name" value="TRNASYNTHTRP"/>
</dbReference>
<dbReference type="InterPro" id="IPR002306">
    <property type="entry name" value="Trp-tRNA-ligase"/>
</dbReference>
<keyword evidence="5 9" id="KW-0067">ATP-binding</keyword>
<dbReference type="AlphaFoldDB" id="A0A8T3YJR7"/>
<dbReference type="PANTHER" id="PTHR10055">
    <property type="entry name" value="TRYPTOPHANYL-TRNA SYNTHETASE"/>
    <property type="match status" value="1"/>
</dbReference>
<dbReference type="Pfam" id="PF00579">
    <property type="entry name" value="tRNA-synt_1b"/>
    <property type="match status" value="1"/>
</dbReference>
<comment type="similarity">
    <text evidence="1 9">Belongs to the class-I aminoacyl-tRNA synthetase family.</text>
</comment>
<evidence type="ECO:0000256" key="6">
    <source>
        <dbReference type="ARBA" id="ARBA00022917"/>
    </source>
</evidence>
<dbReference type="GO" id="GO:0006436">
    <property type="term" value="P:tryptophanyl-tRNA aminoacylation"/>
    <property type="evidence" value="ECO:0007669"/>
    <property type="project" value="UniProtKB-UniRule"/>
</dbReference>
<evidence type="ECO:0000313" key="10">
    <source>
        <dbReference type="EMBL" id="MBI4209910.1"/>
    </source>
</evidence>
<keyword evidence="7 9" id="KW-0030">Aminoacyl-tRNA synthetase</keyword>
<dbReference type="Gene3D" id="3.40.50.620">
    <property type="entry name" value="HUPs"/>
    <property type="match status" value="1"/>
</dbReference>
<dbReference type="GO" id="GO:0004830">
    <property type="term" value="F:tryptophan-tRNA ligase activity"/>
    <property type="evidence" value="ECO:0007669"/>
    <property type="project" value="UniProtKB-UniRule"/>
</dbReference>
<gene>
    <name evidence="10" type="primary">trpS</name>
    <name evidence="10" type="ORF">HY544_00160</name>
</gene>
<dbReference type="InterPro" id="IPR002305">
    <property type="entry name" value="aa-tRNA-synth_Ic"/>
</dbReference>
<keyword evidence="3 9" id="KW-0436">Ligase</keyword>
<dbReference type="SUPFAM" id="SSF52374">
    <property type="entry name" value="Nucleotidylyl transferase"/>
    <property type="match status" value="1"/>
</dbReference>
<protein>
    <recommendedName>
        <fullName evidence="2 8">Tryptophan--tRNA ligase</fullName>
        <ecNumber evidence="2 8">6.1.1.2</ecNumber>
    </recommendedName>
</protein>
<evidence type="ECO:0000256" key="4">
    <source>
        <dbReference type="ARBA" id="ARBA00022741"/>
    </source>
</evidence>
<dbReference type="InterPro" id="IPR014729">
    <property type="entry name" value="Rossmann-like_a/b/a_fold"/>
</dbReference>
<evidence type="ECO:0000256" key="9">
    <source>
        <dbReference type="RuleBase" id="RU363036"/>
    </source>
</evidence>
<keyword evidence="4 9" id="KW-0547">Nucleotide-binding</keyword>
<organism evidence="10 11">
    <name type="scientific">Candidatus Iainarchaeum sp</name>
    <dbReference type="NCBI Taxonomy" id="3101447"/>
    <lineage>
        <taxon>Archaea</taxon>
        <taxon>Candidatus Iainarchaeota</taxon>
        <taxon>Candidatus Iainarchaeia</taxon>
        <taxon>Candidatus Iainarchaeales</taxon>
        <taxon>Candidatus Iainarchaeaceae</taxon>
        <taxon>Candidatus Iainarchaeum</taxon>
    </lineage>
</organism>
<evidence type="ECO:0000256" key="5">
    <source>
        <dbReference type="ARBA" id="ARBA00022840"/>
    </source>
</evidence>
<sequence>MHAIDPWGSFAVKDYGHVFKEFGLQEFPEQYSRRLGHYLFDRGIIIAHRDFDRVLKRIEARKPFVNITGIAASGPFHLGHKVDIDLFRFFRESGGRNYFAVCDLDAFLSRPDDKIPDLKTAKKWAVQNAADALALGLEEDDIYVQSRKETRYYEFAFELSKKITKNTFEAVYGHVDLGKVAANFLQYADIMHPQLAEFEGSMPSITGIGLDQDPHARLTRDIAKRLPYGLEVPGFIYFRHQSGLQPGQKMSSSVHESAIFLNDDLKTAEKKIKRAFSGGQPTVEEHRAKGGNLEIDLVFEMLKFHYPDSKELGKIGKEFASGEMLAAGLKQFAVDFFVPMLKEHQARVKENMKKAEKIVNG</sequence>
<dbReference type="Proteomes" id="UP000732298">
    <property type="component" value="Unassembled WGS sequence"/>
</dbReference>
<evidence type="ECO:0000256" key="1">
    <source>
        <dbReference type="ARBA" id="ARBA00005594"/>
    </source>
</evidence>
<dbReference type="GO" id="GO:0005737">
    <property type="term" value="C:cytoplasm"/>
    <property type="evidence" value="ECO:0007669"/>
    <property type="project" value="UniProtKB-UniRule"/>
</dbReference>
<comment type="caution">
    <text evidence="10">The sequence shown here is derived from an EMBL/GenBank/DDBJ whole genome shotgun (WGS) entry which is preliminary data.</text>
</comment>
<dbReference type="GO" id="GO:0005524">
    <property type="term" value="F:ATP binding"/>
    <property type="evidence" value="ECO:0007669"/>
    <property type="project" value="UniProtKB-KW"/>
</dbReference>
<accession>A0A8T3YJR7</accession>
<evidence type="ECO:0000313" key="11">
    <source>
        <dbReference type="Proteomes" id="UP000732298"/>
    </source>
</evidence>
<dbReference type="PANTHER" id="PTHR10055:SF5">
    <property type="entry name" value="TRYPTOPHAN--TRNA LIGASE"/>
    <property type="match status" value="1"/>
</dbReference>
<dbReference type="Gene3D" id="1.10.240.10">
    <property type="entry name" value="Tyrosyl-Transfer RNA Synthetase"/>
    <property type="match status" value="1"/>
</dbReference>
<dbReference type="EMBL" id="JACQPB010000002">
    <property type="protein sequence ID" value="MBI4209910.1"/>
    <property type="molecule type" value="Genomic_DNA"/>
</dbReference>
<evidence type="ECO:0000256" key="3">
    <source>
        <dbReference type="ARBA" id="ARBA00022598"/>
    </source>
</evidence>
<reference evidence="10" key="1">
    <citation type="submission" date="2020-07" db="EMBL/GenBank/DDBJ databases">
        <title>Huge and variable diversity of episymbiotic CPR bacteria and DPANN archaea in groundwater ecosystems.</title>
        <authorList>
            <person name="He C.Y."/>
            <person name="Keren R."/>
            <person name="Whittaker M."/>
            <person name="Farag I.F."/>
            <person name="Doudna J."/>
            <person name="Cate J.H.D."/>
            <person name="Banfield J.F."/>
        </authorList>
    </citation>
    <scope>NUCLEOTIDE SEQUENCE</scope>
    <source>
        <strain evidence="10">NC_groundwater_1296_Ag_S-0.2um_52_80</strain>
    </source>
</reference>
<proteinExistence type="inferred from homology"/>
<name>A0A8T3YJR7_9ARCH</name>
<dbReference type="NCBIfam" id="TIGR00233">
    <property type="entry name" value="trpS"/>
    <property type="match status" value="1"/>
</dbReference>
<evidence type="ECO:0000256" key="8">
    <source>
        <dbReference type="NCBIfam" id="TIGR00233"/>
    </source>
</evidence>